<keyword evidence="3" id="KW-1185">Reference proteome</keyword>
<reference evidence="2" key="1">
    <citation type="submission" date="2021-11" db="EMBL/GenBank/DDBJ databases">
        <title>Description of novel Flavobacterium species.</title>
        <authorList>
            <person name="Saticioglu I.B."/>
            <person name="Ay H."/>
            <person name="Altun S."/>
            <person name="Duman M."/>
        </authorList>
    </citation>
    <scope>NUCLEOTIDE SEQUENCE</scope>
    <source>
        <strain evidence="2">F-30</strain>
    </source>
</reference>
<gene>
    <name evidence="2" type="ORF">LNP81_25230</name>
</gene>
<sequence>MIEKYWDPIYNFYKKNVLYIIAFLSIIILLIAYTCFEKDFWAFDVLKSLGFTLISGGVFAVIVKSEQFSNIFQNELRNIIYGDEDLKKRVDLEELWDKVTKALCNQKFKLISKKLHDGVKICYLPINHEFYYRDHKVEIHIEIDKENPEYVIVNEQTETTLISEDTKEICYKFSSSIPLIEGEEELTTYEVSNFTVDKEKKVLSVDELVIVKKDNYLNAYCHYKVSGKKKYKIIRVEKKRYNLKANPYRQHNAIWLYQNFSLDLIYSKELKIDFIEMGVVNKFETNLKDHLGTHNRLNAHYEGLIFTKQGFILLLNKL</sequence>
<name>A0ABS8MNS7_9FLAO</name>
<keyword evidence="1" id="KW-0812">Transmembrane</keyword>
<dbReference type="RefSeq" id="WP_230040168.1">
    <property type="nucleotide sequence ID" value="NZ_JAJJMM010000001.1"/>
</dbReference>
<keyword evidence="1" id="KW-1133">Transmembrane helix</keyword>
<protein>
    <submittedName>
        <fullName evidence="2">Uncharacterized protein</fullName>
    </submittedName>
</protein>
<dbReference type="EMBL" id="JAJJMM010000001">
    <property type="protein sequence ID" value="MCC9066305.1"/>
    <property type="molecule type" value="Genomic_DNA"/>
</dbReference>
<evidence type="ECO:0000313" key="3">
    <source>
        <dbReference type="Proteomes" id="UP001430679"/>
    </source>
</evidence>
<accession>A0ABS8MNS7</accession>
<evidence type="ECO:0000256" key="1">
    <source>
        <dbReference type="SAM" id="Phobius"/>
    </source>
</evidence>
<feature type="transmembrane region" description="Helical" evidence="1">
    <location>
        <begin position="16"/>
        <end position="34"/>
    </location>
</feature>
<evidence type="ECO:0000313" key="2">
    <source>
        <dbReference type="EMBL" id="MCC9066305.1"/>
    </source>
</evidence>
<proteinExistence type="predicted"/>
<dbReference type="Proteomes" id="UP001430679">
    <property type="component" value="Unassembled WGS sequence"/>
</dbReference>
<organism evidence="2 3">
    <name type="scientific">Flavobacterium piscisymbiosum</name>
    <dbReference type="NCBI Taxonomy" id="2893753"/>
    <lineage>
        <taxon>Bacteria</taxon>
        <taxon>Pseudomonadati</taxon>
        <taxon>Bacteroidota</taxon>
        <taxon>Flavobacteriia</taxon>
        <taxon>Flavobacteriales</taxon>
        <taxon>Flavobacteriaceae</taxon>
        <taxon>Flavobacterium</taxon>
    </lineage>
</organism>
<comment type="caution">
    <text evidence="2">The sequence shown here is derived from an EMBL/GenBank/DDBJ whole genome shotgun (WGS) entry which is preliminary data.</text>
</comment>
<feature type="transmembrane region" description="Helical" evidence="1">
    <location>
        <begin position="40"/>
        <end position="63"/>
    </location>
</feature>
<keyword evidence="1" id="KW-0472">Membrane</keyword>